<keyword evidence="5" id="KW-0378">Hydrolase</keyword>
<protein>
    <submittedName>
        <fullName evidence="11">M13 family peptidase</fullName>
    </submittedName>
</protein>
<dbReference type="Gene3D" id="1.10.1380.10">
    <property type="entry name" value="Neutral endopeptidase , domain2"/>
    <property type="match status" value="1"/>
</dbReference>
<keyword evidence="12" id="KW-1185">Reference proteome</keyword>
<evidence type="ECO:0000256" key="3">
    <source>
        <dbReference type="ARBA" id="ARBA00022670"/>
    </source>
</evidence>
<feature type="domain" description="Peptidase M13 N-terminal" evidence="10">
    <location>
        <begin position="32"/>
        <end position="414"/>
    </location>
</feature>
<dbReference type="OrthoDB" id="9775677at2"/>
<evidence type="ECO:0000259" key="10">
    <source>
        <dbReference type="Pfam" id="PF05649"/>
    </source>
</evidence>
<accession>A0A437RKK6</accession>
<dbReference type="GO" id="GO:0016485">
    <property type="term" value="P:protein processing"/>
    <property type="evidence" value="ECO:0007669"/>
    <property type="project" value="TreeGrafter"/>
</dbReference>
<evidence type="ECO:0000256" key="1">
    <source>
        <dbReference type="ARBA" id="ARBA00001947"/>
    </source>
</evidence>
<keyword evidence="7" id="KW-0482">Metalloprotease</keyword>
<dbReference type="InterPro" id="IPR024079">
    <property type="entry name" value="MetalloPept_cat_dom_sf"/>
</dbReference>
<dbReference type="AlphaFoldDB" id="A0A437RKK6"/>
<keyword evidence="4" id="KW-0479">Metal-binding</keyword>
<dbReference type="GO" id="GO:0005886">
    <property type="term" value="C:plasma membrane"/>
    <property type="evidence" value="ECO:0007669"/>
    <property type="project" value="TreeGrafter"/>
</dbReference>
<dbReference type="InterPro" id="IPR042089">
    <property type="entry name" value="Peptidase_M13_dom_2"/>
</dbReference>
<evidence type="ECO:0000313" key="12">
    <source>
        <dbReference type="Proteomes" id="UP000285575"/>
    </source>
</evidence>
<feature type="chain" id="PRO_5018980627" evidence="8">
    <location>
        <begin position="23"/>
        <end position="672"/>
    </location>
</feature>
<organism evidence="11 12">
    <name type="scientific">Rubrivivax rivuli</name>
    <dbReference type="NCBI Taxonomy" id="1862385"/>
    <lineage>
        <taxon>Bacteria</taxon>
        <taxon>Pseudomonadati</taxon>
        <taxon>Pseudomonadota</taxon>
        <taxon>Betaproteobacteria</taxon>
        <taxon>Burkholderiales</taxon>
        <taxon>Sphaerotilaceae</taxon>
        <taxon>Rubrivivax</taxon>
    </lineage>
</organism>
<feature type="signal peptide" evidence="8">
    <location>
        <begin position="1"/>
        <end position="22"/>
    </location>
</feature>
<dbReference type="Pfam" id="PF05649">
    <property type="entry name" value="Peptidase_M13_N"/>
    <property type="match status" value="1"/>
</dbReference>
<feature type="domain" description="Peptidase M13 C-terminal" evidence="9">
    <location>
        <begin position="466"/>
        <end position="665"/>
    </location>
</feature>
<proteinExistence type="inferred from homology"/>
<dbReference type="Gene3D" id="3.40.390.10">
    <property type="entry name" value="Collagenase (Catalytic Domain)"/>
    <property type="match status" value="1"/>
</dbReference>
<sequence length="672" mass="72807">MPHLHRLTTALLAAGLASAALAQQPAAKPGACTDFDAYANAEWMARTELPPDRARIGSFDALRVANDRLLEQGLREIAADPSRARTPGLKLLSAYYRAGLDTASIEKRGLSAVQPWLARIAKLERAQLPALIGEMARLQVSAPVAVFVGVDAKDATRHALQLSQAGLGLPDRDDYFGTDDNSRKLQAAYRVYAERLLKAAGEPADAATIDALMAFERDLAQASMTRVQRRDPNAVYNPMTVAQLQQQAPGFDWAAWLQAYAGLGANQALIVGQPAFAQGVAALAEKAPLEAWRSYLRVRALDAIAEHGPQSVAQPHFDYTQGAIRGLKAAPPRVEQLILMIGGRTGGSPLGETLGELFVTKAFSPAAQERALAMVADIKLAMQRRIDALPWMSAPTKALAQAKLAAMSVKIGGPEKWKTYDGLVLQPDDFAGNLLKVNAWHTAQRLADLNQPVDRSRWNTSPHIVNAFAAGGNQIVFPAGILQPPFFDEKADDASNYGGIGMVIGHEITHHFDDRGRQFDAVGNLRDWWQPADAAAYKARADQVAALYSSYEPVPGVRINGRQTLGENISDLAGIQIAFDGLQIALQRQRAAGKPAPLIDGRTPEQRFFLSHATVWRGKYRTEALVDQLRTGQHSPGRWRILGPLSNIPAFAQAFNCKPGDPMVAANPIVVW</sequence>
<name>A0A437RKK6_9BURK</name>
<comment type="caution">
    <text evidence="11">The sequence shown here is derived from an EMBL/GenBank/DDBJ whole genome shotgun (WGS) entry which is preliminary data.</text>
</comment>
<evidence type="ECO:0000256" key="4">
    <source>
        <dbReference type="ARBA" id="ARBA00022723"/>
    </source>
</evidence>
<dbReference type="InterPro" id="IPR000718">
    <property type="entry name" value="Peptidase_M13"/>
</dbReference>
<keyword evidence="3" id="KW-0645">Protease</keyword>
<dbReference type="CDD" id="cd08662">
    <property type="entry name" value="M13"/>
    <property type="match status" value="1"/>
</dbReference>
<keyword evidence="6" id="KW-0862">Zinc</keyword>
<dbReference type="PRINTS" id="PR00786">
    <property type="entry name" value="NEPRILYSIN"/>
</dbReference>
<evidence type="ECO:0000256" key="6">
    <source>
        <dbReference type="ARBA" id="ARBA00022833"/>
    </source>
</evidence>
<dbReference type="PANTHER" id="PTHR11733">
    <property type="entry name" value="ZINC METALLOPROTEASE FAMILY M13 NEPRILYSIN-RELATED"/>
    <property type="match status" value="1"/>
</dbReference>
<dbReference type="GO" id="GO:0004222">
    <property type="term" value="F:metalloendopeptidase activity"/>
    <property type="evidence" value="ECO:0007669"/>
    <property type="project" value="InterPro"/>
</dbReference>
<comment type="similarity">
    <text evidence="2">Belongs to the peptidase M13 family.</text>
</comment>
<gene>
    <name evidence="11" type="ORF">EOE66_05380</name>
</gene>
<dbReference type="Pfam" id="PF01431">
    <property type="entry name" value="Peptidase_M13"/>
    <property type="match status" value="1"/>
</dbReference>
<reference evidence="11 12" key="1">
    <citation type="submission" date="2019-01" db="EMBL/GenBank/DDBJ databases">
        <authorList>
            <person name="Chen W.-M."/>
        </authorList>
    </citation>
    <scope>NUCLEOTIDE SEQUENCE [LARGE SCALE GENOMIC DNA]</scope>
    <source>
        <strain evidence="11 12">KYPY4</strain>
    </source>
</reference>
<dbReference type="PROSITE" id="PS51885">
    <property type="entry name" value="NEPRILYSIN"/>
    <property type="match status" value="1"/>
</dbReference>
<evidence type="ECO:0000256" key="8">
    <source>
        <dbReference type="SAM" id="SignalP"/>
    </source>
</evidence>
<dbReference type="EMBL" id="SACR01000002">
    <property type="protein sequence ID" value="RVU47192.1"/>
    <property type="molecule type" value="Genomic_DNA"/>
</dbReference>
<evidence type="ECO:0000256" key="7">
    <source>
        <dbReference type="ARBA" id="ARBA00023049"/>
    </source>
</evidence>
<evidence type="ECO:0000256" key="2">
    <source>
        <dbReference type="ARBA" id="ARBA00007357"/>
    </source>
</evidence>
<dbReference type="InterPro" id="IPR008753">
    <property type="entry name" value="Peptidase_M13_N"/>
</dbReference>
<evidence type="ECO:0000259" key="9">
    <source>
        <dbReference type="Pfam" id="PF01431"/>
    </source>
</evidence>
<dbReference type="Proteomes" id="UP000285575">
    <property type="component" value="Unassembled WGS sequence"/>
</dbReference>
<dbReference type="GO" id="GO:0046872">
    <property type="term" value="F:metal ion binding"/>
    <property type="evidence" value="ECO:0007669"/>
    <property type="project" value="UniProtKB-KW"/>
</dbReference>
<dbReference type="InterPro" id="IPR018497">
    <property type="entry name" value="Peptidase_M13_C"/>
</dbReference>
<dbReference type="RefSeq" id="WP_128227659.1">
    <property type="nucleotide sequence ID" value="NZ_SACR01000002.1"/>
</dbReference>
<evidence type="ECO:0000313" key="11">
    <source>
        <dbReference type="EMBL" id="RVU47192.1"/>
    </source>
</evidence>
<dbReference type="SUPFAM" id="SSF55486">
    <property type="entry name" value="Metalloproteases ('zincins'), catalytic domain"/>
    <property type="match status" value="1"/>
</dbReference>
<evidence type="ECO:0000256" key="5">
    <source>
        <dbReference type="ARBA" id="ARBA00022801"/>
    </source>
</evidence>
<dbReference type="PANTHER" id="PTHR11733:SF167">
    <property type="entry name" value="FI17812P1-RELATED"/>
    <property type="match status" value="1"/>
</dbReference>
<comment type="cofactor">
    <cofactor evidence="1">
        <name>Zn(2+)</name>
        <dbReference type="ChEBI" id="CHEBI:29105"/>
    </cofactor>
</comment>
<keyword evidence="8" id="KW-0732">Signal</keyword>